<dbReference type="EMBL" id="ACHB01000074">
    <property type="protein sequence ID" value="EEI91086.1"/>
    <property type="molecule type" value="Genomic_DNA"/>
</dbReference>
<dbReference type="InterPro" id="IPR013325">
    <property type="entry name" value="RNA_pol_sigma_r2"/>
</dbReference>
<reference evidence="7 8" key="1">
    <citation type="submission" date="2009-01" db="EMBL/GenBank/DDBJ databases">
        <authorList>
            <person name="Qin X."/>
            <person name="Bachman B."/>
            <person name="Battles P."/>
            <person name="Bell A."/>
            <person name="Bess C."/>
            <person name="Bickham C."/>
            <person name="Chaboub L."/>
            <person name="Chen D."/>
            <person name="Coyle M."/>
            <person name="Deiros D.R."/>
            <person name="Dinh H."/>
            <person name="Forbes L."/>
            <person name="Fowler G."/>
            <person name="Francisco L."/>
            <person name="Fu Q."/>
            <person name="Gubbala S."/>
            <person name="Hale W."/>
            <person name="Han Y."/>
            <person name="Hemphill L."/>
            <person name="Highlander S.K."/>
            <person name="Hirani K."/>
            <person name="Hogues M."/>
            <person name="Jackson L."/>
            <person name="Jakkamsetti A."/>
            <person name="Javaid M."/>
            <person name="Jiang H."/>
            <person name="Korchina V."/>
            <person name="Kovar C."/>
            <person name="Lara F."/>
            <person name="Lee S."/>
            <person name="Mata R."/>
            <person name="Mathew T."/>
            <person name="Moen C."/>
            <person name="Morales K."/>
            <person name="Munidasa M."/>
            <person name="Nazareth L."/>
            <person name="Ngo R."/>
            <person name="Nguyen L."/>
            <person name="Okwuonu G."/>
            <person name="Ongeri F."/>
            <person name="Patil S."/>
            <person name="Petrosino J."/>
            <person name="Pham C."/>
            <person name="Pham P."/>
            <person name="Pu L.-L."/>
            <person name="Puazo M."/>
            <person name="Raj R."/>
            <person name="Reid J."/>
            <person name="Rouhana J."/>
            <person name="Saada N."/>
            <person name="Shang Y."/>
            <person name="Simmons D."/>
            <person name="Thornton R."/>
            <person name="Warren J."/>
            <person name="Weissenberger G."/>
            <person name="Zhang J."/>
            <person name="Zhang L."/>
            <person name="Zhou C."/>
            <person name="Zhu D."/>
            <person name="Muzny D."/>
            <person name="Worley K."/>
            <person name="Gibbs R."/>
        </authorList>
    </citation>
    <scope>NUCLEOTIDE SEQUENCE [LARGE SCALE GENOMIC DNA]</scope>
    <source>
        <strain evidence="7 8">ATCC 33300</strain>
    </source>
</reference>
<dbReference type="GO" id="GO:0006352">
    <property type="term" value="P:DNA-templated transcription initiation"/>
    <property type="evidence" value="ECO:0007669"/>
    <property type="project" value="InterPro"/>
</dbReference>
<evidence type="ECO:0000256" key="1">
    <source>
        <dbReference type="ARBA" id="ARBA00010641"/>
    </source>
</evidence>
<keyword evidence="4" id="KW-0804">Transcription</keyword>
<feature type="domain" description="RNA polymerase sigma factor 70 region 4 type 2" evidence="6">
    <location>
        <begin position="130"/>
        <end position="180"/>
    </location>
</feature>
<dbReference type="Pfam" id="PF08281">
    <property type="entry name" value="Sigma70_r4_2"/>
    <property type="match status" value="1"/>
</dbReference>
<dbReference type="HOGENOM" id="CLU_047691_1_4_10"/>
<dbReference type="Gene3D" id="1.10.1740.10">
    <property type="match status" value="1"/>
</dbReference>
<evidence type="ECO:0000256" key="2">
    <source>
        <dbReference type="ARBA" id="ARBA00023015"/>
    </source>
</evidence>
<dbReference type="Gene3D" id="1.10.10.10">
    <property type="entry name" value="Winged helix-like DNA-binding domain superfamily/Winged helix DNA-binding domain"/>
    <property type="match status" value="1"/>
</dbReference>
<sequence length="188" mass="22215">MIQQNRVNCKMLQSGNKKSTIMTRNEFNTQVMEQTNELRSFAKRFTKDNEEINDLLQETFLKAVTYFQNFKEGTNLKGWLYTIMKNTFINGYRRVSKTQSFITTEEEVSSSQMYFSAVHNWGENKFVMDDIQHALSELDKGCYVPFTMYFEGYKYYEIAEHLNLPVGTVKTRIHMARKKLKNVLAVYQ</sequence>
<keyword evidence="3" id="KW-0731">Sigma factor</keyword>
<dbReference type="PANTHER" id="PTHR43133">
    <property type="entry name" value="RNA POLYMERASE ECF-TYPE SIGMA FACTO"/>
    <property type="match status" value="1"/>
</dbReference>
<organism evidence="7 8">
    <name type="scientific">Sphingobacterium spiritivorum ATCC 33300</name>
    <dbReference type="NCBI Taxonomy" id="525372"/>
    <lineage>
        <taxon>Bacteria</taxon>
        <taxon>Pseudomonadati</taxon>
        <taxon>Bacteroidota</taxon>
        <taxon>Sphingobacteriia</taxon>
        <taxon>Sphingobacteriales</taxon>
        <taxon>Sphingobacteriaceae</taxon>
        <taxon>Sphingobacterium</taxon>
    </lineage>
</organism>
<dbReference type="InterPro" id="IPR013249">
    <property type="entry name" value="RNA_pol_sigma70_r4_t2"/>
</dbReference>
<comment type="similarity">
    <text evidence="1">Belongs to the sigma-70 factor family. ECF subfamily.</text>
</comment>
<evidence type="ECO:0000313" key="7">
    <source>
        <dbReference type="EMBL" id="EEI91086.1"/>
    </source>
</evidence>
<dbReference type="SUPFAM" id="SSF88659">
    <property type="entry name" value="Sigma3 and sigma4 domains of RNA polymerase sigma factors"/>
    <property type="match status" value="1"/>
</dbReference>
<dbReference type="CDD" id="cd06171">
    <property type="entry name" value="Sigma70_r4"/>
    <property type="match status" value="1"/>
</dbReference>
<dbReference type="GO" id="GO:0003677">
    <property type="term" value="F:DNA binding"/>
    <property type="evidence" value="ECO:0007669"/>
    <property type="project" value="InterPro"/>
</dbReference>
<feature type="domain" description="RNA polymerase sigma-70 region 2" evidence="5">
    <location>
        <begin position="36"/>
        <end position="96"/>
    </location>
</feature>
<protein>
    <submittedName>
        <fullName evidence="7">Sigma-70 region 2</fullName>
    </submittedName>
</protein>
<evidence type="ECO:0000313" key="8">
    <source>
        <dbReference type="Proteomes" id="UP000006241"/>
    </source>
</evidence>
<evidence type="ECO:0000256" key="4">
    <source>
        <dbReference type="ARBA" id="ARBA00023163"/>
    </source>
</evidence>
<proteinExistence type="inferred from homology"/>
<dbReference type="InterPro" id="IPR039425">
    <property type="entry name" value="RNA_pol_sigma-70-like"/>
</dbReference>
<dbReference type="SUPFAM" id="SSF88946">
    <property type="entry name" value="Sigma2 domain of RNA polymerase sigma factors"/>
    <property type="match status" value="1"/>
</dbReference>
<accession>C2G155</accession>
<dbReference type="Pfam" id="PF04542">
    <property type="entry name" value="Sigma70_r2"/>
    <property type="match status" value="1"/>
</dbReference>
<comment type="caution">
    <text evidence="7">The sequence shown here is derived from an EMBL/GenBank/DDBJ whole genome shotgun (WGS) entry which is preliminary data.</text>
</comment>
<dbReference type="PANTHER" id="PTHR43133:SF25">
    <property type="entry name" value="RNA POLYMERASE SIGMA FACTOR RFAY-RELATED"/>
    <property type="match status" value="1"/>
</dbReference>
<dbReference type="Proteomes" id="UP000006241">
    <property type="component" value="Unassembled WGS sequence"/>
</dbReference>
<dbReference type="InterPro" id="IPR007627">
    <property type="entry name" value="RNA_pol_sigma70_r2"/>
</dbReference>
<keyword evidence="2" id="KW-0805">Transcription regulation</keyword>
<dbReference type="InterPro" id="IPR036388">
    <property type="entry name" value="WH-like_DNA-bd_sf"/>
</dbReference>
<gene>
    <name evidence="7" type="ORF">HMPREF0765_3311</name>
</gene>
<evidence type="ECO:0000259" key="6">
    <source>
        <dbReference type="Pfam" id="PF08281"/>
    </source>
</evidence>
<dbReference type="GO" id="GO:0016987">
    <property type="term" value="F:sigma factor activity"/>
    <property type="evidence" value="ECO:0007669"/>
    <property type="project" value="UniProtKB-KW"/>
</dbReference>
<evidence type="ECO:0000256" key="3">
    <source>
        <dbReference type="ARBA" id="ARBA00023082"/>
    </source>
</evidence>
<name>C2G155_SPHSI</name>
<dbReference type="InterPro" id="IPR013324">
    <property type="entry name" value="RNA_pol_sigma_r3/r4-like"/>
</dbReference>
<dbReference type="NCBIfam" id="TIGR02937">
    <property type="entry name" value="sigma70-ECF"/>
    <property type="match status" value="1"/>
</dbReference>
<evidence type="ECO:0000259" key="5">
    <source>
        <dbReference type="Pfam" id="PF04542"/>
    </source>
</evidence>
<dbReference type="AlphaFoldDB" id="C2G155"/>
<dbReference type="InterPro" id="IPR014284">
    <property type="entry name" value="RNA_pol_sigma-70_dom"/>
</dbReference>